<dbReference type="EMBL" id="CP020472">
    <property type="protein sequence ID" value="ARD22216.1"/>
    <property type="molecule type" value="Genomic_DNA"/>
</dbReference>
<dbReference type="RefSeq" id="WP_080915630.1">
    <property type="nucleotide sequence ID" value="NZ_CP020472.1"/>
</dbReference>
<dbReference type="Pfam" id="PF13519">
    <property type="entry name" value="VWA_2"/>
    <property type="match status" value="1"/>
</dbReference>
<dbReference type="PANTHER" id="PTHR22550:SF14">
    <property type="entry name" value="VWFA DOMAIN-CONTAINING PROTEIN"/>
    <property type="match status" value="1"/>
</dbReference>
<evidence type="ECO:0000313" key="4">
    <source>
        <dbReference type="Proteomes" id="UP000191820"/>
    </source>
</evidence>
<accession>A0ABN4YCR6</accession>
<keyword evidence="1" id="KW-1133">Transmembrane helix</keyword>
<feature type="transmembrane region" description="Helical" evidence="1">
    <location>
        <begin position="67"/>
        <end position="86"/>
    </location>
</feature>
<dbReference type="InterPro" id="IPR002035">
    <property type="entry name" value="VWF_A"/>
</dbReference>
<dbReference type="SUPFAM" id="SSF53300">
    <property type="entry name" value="vWA-like"/>
    <property type="match status" value="1"/>
</dbReference>
<sequence>MDQWLIQLQHFHLLRPWWLLALLPLAYIVYRIKYRQDNLVNWHEHMSAKILQTLTVKGDNQRIISPLNLTIVLGIISVLVLVGPTWKQQPSPFTEDKSALIIALDLSETMEQTDVLPTRLTRAKQKVIELLAIRGDANTALIAYTGSAHTVMPITNDSEMIKQFLDSLSFKIMPNSGKQPQTVLPIANGLLEATQTPGTILFITDGTSDNAFSAFDTYFSKAQHQLVVWAIGRDNASSVESGSTIIPMQQERLETLTDKAGGRIVILTDDKQDIEKVNGYINNNLVISEDESRPWLDAGYWLVYIIAAIYLLWFRRGWTLQW</sequence>
<dbReference type="PANTHER" id="PTHR22550">
    <property type="entry name" value="SPORE GERMINATION PROTEIN"/>
    <property type="match status" value="1"/>
</dbReference>
<reference evidence="3 4" key="1">
    <citation type="submission" date="2017-03" db="EMBL/GenBank/DDBJ databases">
        <title>Genome sequencing of Shewanella japonica KCTC 22435.</title>
        <authorList>
            <person name="Kim K.M."/>
        </authorList>
    </citation>
    <scope>NUCLEOTIDE SEQUENCE [LARGE SCALE GENOMIC DNA]</scope>
    <source>
        <strain evidence="3 4">KCTC 22435</strain>
    </source>
</reference>
<feature type="domain" description="VWFA" evidence="2">
    <location>
        <begin position="99"/>
        <end position="285"/>
    </location>
</feature>
<keyword evidence="1" id="KW-0472">Membrane</keyword>
<evidence type="ECO:0000256" key="1">
    <source>
        <dbReference type="SAM" id="Phobius"/>
    </source>
</evidence>
<dbReference type="InterPro" id="IPR036465">
    <property type="entry name" value="vWFA_dom_sf"/>
</dbReference>
<organism evidence="3 4">
    <name type="scientific">Shewanella japonica</name>
    <dbReference type="NCBI Taxonomy" id="93973"/>
    <lineage>
        <taxon>Bacteria</taxon>
        <taxon>Pseudomonadati</taxon>
        <taxon>Pseudomonadota</taxon>
        <taxon>Gammaproteobacteria</taxon>
        <taxon>Alteromonadales</taxon>
        <taxon>Shewanellaceae</taxon>
        <taxon>Shewanella</taxon>
    </lineage>
</organism>
<dbReference type="Gene3D" id="3.40.50.410">
    <property type="entry name" value="von Willebrand factor, type A domain"/>
    <property type="match status" value="1"/>
</dbReference>
<name>A0ABN4YCR6_9GAMM</name>
<gene>
    <name evidence="3" type="ORF">SJ2017_1914</name>
</gene>
<feature type="transmembrane region" description="Helical" evidence="1">
    <location>
        <begin position="12"/>
        <end position="30"/>
    </location>
</feature>
<dbReference type="Proteomes" id="UP000191820">
    <property type="component" value="Chromosome"/>
</dbReference>
<dbReference type="PROSITE" id="PS50234">
    <property type="entry name" value="VWFA"/>
    <property type="match status" value="1"/>
</dbReference>
<keyword evidence="4" id="KW-1185">Reference proteome</keyword>
<evidence type="ECO:0000313" key="3">
    <source>
        <dbReference type="EMBL" id="ARD22216.1"/>
    </source>
</evidence>
<proteinExistence type="predicted"/>
<evidence type="ECO:0000259" key="2">
    <source>
        <dbReference type="PROSITE" id="PS50234"/>
    </source>
</evidence>
<dbReference type="InterPro" id="IPR050768">
    <property type="entry name" value="UPF0353/GerABKA_families"/>
</dbReference>
<feature type="transmembrane region" description="Helical" evidence="1">
    <location>
        <begin position="298"/>
        <end position="314"/>
    </location>
</feature>
<protein>
    <recommendedName>
        <fullName evidence="2">VWFA domain-containing protein</fullName>
    </recommendedName>
</protein>
<keyword evidence="1" id="KW-0812">Transmembrane</keyword>